<dbReference type="GO" id="GO:0016491">
    <property type="term" value="F:oxidoreductase activity"/>
    <property type="evidence" value="ECO:0007669"/>
    <property type="project" value="UniProtKB-KW"/>
</dbReference>
<proteinExistence type="predicted"/>
<dbReference type="STRING" id="639282.DEFDS_2138"/>
<evidence type="ECO:0000259" key="1">
    <source>
        <dbReference type="PROSITE" id="PS51278"/>
    </source>
</evidence>
<dbReference type="InterPro" id="IPR029055">
    <property type="entry name" value="Ntn_hydrolases_N"/>
</dbReference>
<dbReference type="SUPFAM" id="SSF56235">
    <property type="entry name" value="N-terminal nucleophile aminohydrolases (Ntn hydrolases)"/>
    <property type="match status" value="1"/>
</dbReference>
<dbReference type="EMBL" id="AP011529">
    <property type="protein sequence ID" value="BAI81585.1"/>
    <property type="molecule type" value="Genomic_DNA"/>
</dbReference>
<accession>D3PA45</accession>
<sequence length="368" mass="42982">MCRIGAIKSRKYLHPSKALKLMRSQQKGHDNSGFAMVMQDLGGVFENYKDLPILSLACTDEGMRIADNILHEAGFVRIMQWAPETHPREWLKIEPMPNYIFLVLQYPKSYKYASKEEKEELLVDIRLKIRKALEVNDEGFVYSFWPDVLTLKEIGDPTDIGEYFGLWEENDELRAKIITAQCRQNTNYDIVRYAAHPFFLQGYTALANGENTFYEKNRDFQKKLYKGYIGFESDSQCFLYTLHYVHKILKWPLMYYKHVITPLPFEEIELREDREVLKKIRASLAHLEINGPNTIIGVLPDGTVFTCCDSKKLRPVVVGYTDDTAIITSEVTGINEILPDRDWEQDIYPNEREMVVINNDLEVQRWQQ</sequence>
<protein>
    <recommendedName>
        <fullName evidence="1">Glutamine amidotransferase type-2 domain-containing protein</fullName>
    </recommendedName>
</protein>
<dbReference type="RefSeq" id="WP_013008830.1">
    <property type="nucleotide sequence ID" value="NC_013939.1"/>
</dbReference>
<dbReference type="Proteomes" id="UP000001520">
    <property type="component" value="Chromosome"/>
</dbReference>
<evidence type="ECO:0000313" key="2">
    <source>
        <dbReference type="EMBL" id="BAI81585.1"/>
    </source>
</evidence>
<dbReference type="PROSITE" id="PS51278">
    <property type="entry name" value="GATASE_TYPE_2"/>
    <property type="match status" value="1"/>
</dbReference>
<gene>
    <name evidence="2" type="ordered locus">DEFDS_2138</name>
</gene>
<dbReference type="eggNOG" id="COG0067">
    <property type="taxonomic scope" value="Bacteria"/>
</dbReference>
<dbReference type="Gene3D" id="3.60.20.10">
    <property type="entry name" value="Glutamine Phosphoribosylpyrophosphate, subunit 1, domain 1"/>
    <property type="match status" value="1"/>
</dbReference>
<name>D3PA45_DEFDS</name>
<dbReference type="HOGENOM" id="CLU_730998_0_0_0"/>
<evidence type="ECO:0000313" key="3">
    <source>
        <dbReference type="Proteomes" id="UP000001520"/>
    </source>
</evidence>
<feature type="domain" description="Glutamine amidotransferase type-2" evidence="1">
    <location>
        <begin position="2"/>
        <end position="360"/>
    </location>
</feature>
<dbReference type="AlphaFoldDB" id="D3PA45"/>
<keyword evidence="3" id="KW-1185">Reference proteome</keyword>
<dbReference type="OrthoDB" id="9770094at2"/>
<keyword evidence="2" id="KW-0560">Oxidoreductase</keyword>
<reference evidence="2 3" key="1">
    <citation type="journal article" date="2010" name="DNA Res.">
        <title>Bacterial lifestyle in a deep-sea hydrothermal vent chimney revealed by the genome sequence of the thermophilic bacterium Deferribacter desulfuricans SSM1.</title>
        <authorList>
            <person name="Takaki Y."/>
            <person name="Shimamura S."/>
            <person name="Nakagawa S."/>
            <person name="Fukuhara Y."/>
            <person name="Horikawa H."/>
            <person name="Ankai A."/>
            <person name="Harada T."/>
            <person name="Hosoyama A."/>
            <person name="Oguchi A."/>
            <person name="Fukui S."/>
            <person name="Fujita N."/>
            <person name="Takami H."/>
            <person name="Takai K."/>
        </authorList>
    </citation>
    <scope>NUCLEOTIDE SEQUENCE [LARGE SCALE GENOMIC DNA]</scope>
    <source>
        <strain evidence="3">DSM 14783 / JCM 11476 / NBRC 101012 / SSM1</strain>
    </source>
</reference>
<dbReference type="KEGG" id="ddf:DEFDS_2138"/>
<organism evidence="2 3">
    <name type="scientific">Deferribacter desulfuricans (strain DSM 14783 / JCM 11476 / NBRC 101012 / SSM1)</name>
    <dbReference type="NCBI Taxonomy" id="639282"/>
    <lineage>
        <taxon>Bacteria</taxon>
        <taxon>Pseudomonadati</taxon>
        <taxon>Deferribacterota</taxon>
        <taxon>Deferribacteres</taxon>
        <taxon>Deferribacterales</taxon>
        <taxon>Deferribacteraceae</taxon>
        <taxon>Deferribacter</taxon>
    </lineage>
</organism>
<dbReference type="InterPro" id="IPR017932">
    <property type="entry name" value="GATase_2_dom"/>
</dbReference>